<accession>A0A371B8P6</accession>
<keyword evidence="2" id="KW-0808">Transferase</keyword>
<dbReference type="EMBL" id="QRGO01000001">
    <property type="protein sequence ID" value="RDV03803.1"/>
    <property type="molecule type" value="Genomic_DNA"/>
</dbReference>
<evidence type="ECO:0000313" key="3">
    <source>
        <dbReference type="Proteomes" id="UP000263993"/>
    </source>
</evidence>
<evidence type="ECO:0000313" key="2">
    <source>
        <dbReference type="EMBL" id="RDV03803.1"/>
    </source>
</evidence>
<feature type="domain" description="BioF2-like acetyltransferase" evidence="1">
    <location>
        <begin position="249"/>
        <end position="386"/>
    </location>
</feature>
<dbReference type="Proteomes" id="UP000263993">
    <property type="component" value="Unassembled WGS sequence"/>
</dbReference>
<sequence>MGPDHRALTQIAQSPTFCGCFTTALTAFRARSRHRDAGSVMSVVDTRQNVQGWIAGARAAVARERGTYGDLARGEQAISEVVDVLAVPQAAWAGLAARAIESNAFYHPAWARAVARHVKGQIGMRALLAWDSPAKRRLIGVMLVAPAWNCLRLPIPVFVGWYAYAPLTTPLLDRDQPDVAARTLVAAARKAGSHAVLLPAMAQDGPVAAALRRAVEPFVVAPRVFNAHERARLDATQSDDDAVAALGAKKLKELRRQRNRLADLGDVAFRIAAPGAEAEAALEQFLVLEAAGWKGAAGTALAAKEGDIAFMKEALPAMVRDGAAQIVTLVAGDKVVAAGVLLRNARRAYFFKIAYDETFAKMSPGVQLTLDITRAMCVDEAVDSVDSTAVANHPMIDHIWRDRQPIADLLLPVGGNAFAFKVLAGAIDARRVLRAAARSLYHRLRKLKG</sequence>
<dbReference type="InterPro" id="IPR038740">
    <property type="entry name" value="BioF2-like_GNAT_dom"/>
</dbReference>
<comment type="caution">
    <text evidence="2">The sequence shown here is derived from an EMBL/GenBank/DDBJ whole genome shotgun (WGS) entry which is preliminary data.</text>
</comment>
<dbReference type="PROSITE" id="PS51257">
    <property type="entry name" value="PROKAR_LIPOPROTEIN"/>
    <property type="match status" value="1"/>
</dbReference>
<dbReference type="GO" id="GO:0016740">
    <property type="term" value="F:transferase activity"/>
    <property type="evidence" value="ECO:0007669"/>
    <property type="project" value="UniProtKB-KW"/>
</dbReference>
<proteinExistence type="predicted"/>
<dbReference type="InterPro" id="IPR016181">
    <property type="entry name" value="Acyl_CoA_acyltransferase"/>
</dbReference>
<dbReference type="AlphaFoldDB" id="A0A371B8P6"/>
<dbReference type="OrthoDB" id="213519at2"/>
<protein>
    <submittedName>
        <fullName evidence="2">GNAT family N-acetyltransferase</fullName>
    </submittedName>
</protein>
<dbReference type="Pfam" id="PF13480">
    <property type="entry name" value="Acetyltransf_6"/>
    <property type="match status" value="1"/>
</dbReference>
<name>A0A371B8P6_9BRAD</name>
<dbReference type="SUPFAM" id="SSF55729">
    <property type="entry name" value="Acyl-CoA N-acyltransferases (Nat)"/>
    <property type="match status" value="1"/>
</dbReference>
<gene>
    <name evidence="2" type="ORF">DXH78_03905</name>
</gene>
<evidence type="ECO:0000259" key="1">
    <source>
        <dbReference type="Pfam" id="PF13480"/>
    </source>
</evidence>
<reference evidence="3" key="1">
    <citation type="submission" date="2018-08" db="EMBL/GenBank/DDBJ databases">
        <authorList>
            <person name="Kim S.-J."/>
            <person name="Jung G.-Y."/>
        </authorList>
    </citation>
    <scope>NUCLEOTIDE SEQUENCE [LARGE SCALE GENOMIC DNA]</scope>
    <source>
        <strain evidence="3">GY_H</strain>
    </source>
</reference>
<organism evidence="2 3">
    <name type="scientific">Undibacter mobilis</name>
    <dbReference type="NCBI Taxonomy" id="2292256"/>
    <lineage>
        <taxon>Bacteria</taxon>
        <taxon>Pseudomonadati</taxon>
        <taxon>Pseudomonadota</taxon>
        <taxon>Alphaproteobacteria</taxon>
        <taxon>Hyphomicrobiales</taxon>
        <taxon>Nitrobacteraceae</taxon>
        <taxon>Undibacter</taxon>
    </lineage>
</organism>
<keyword evidence="3" id="KW-1185">Reference proteome</keyword>